<gene>
    <name evidence="1" type="ordered locus">cgR_0069</name>
</gene>
<accession>A0AB72V6Y6</accession>
<name>A0AB72V6Y6_CORGB</name>
<dbReference type="KEGG" id="cgt:cgR_0069"/>
<sequence length="107" mass="12081">MLRARSDQIVLVFGEESGGEFLRSNVVPLHRLWIFQLRCHEGGPSLIESTEVCRSWVVLVVVGAQQRFRRTTRKHVAELPAGRCGRSINPSKLSAMLVNLWVSMPLI</sequence>
<proteinExistence type="predicted"/>
<dbReference type="Proteomes" id="UP000006698">
    <property type="component" value="Chromosome"/>
</dbReference>
<dbReference type="EMBL" id="AP009044">
    <property type="protein sequence ID" value="BAF53030.1"/>
    <property type="molecule type" value="Genomic_DNA"/>
</dbReference>
<dbReference type="AlphaFoldDB" id="A0AB72V6Y6"/>
<evidence type="ECO:0000313" key="1">
    <source>
        <dbReference type="EMBL" id="BAF53030.1"/>
    </source>
</evidence>
<reference evidence="1" key="1">
    <citation type="journal article" date="2007" name="Microbiology">
        <title>Comparative analysis of the Corynebacterium glutamicum group and complete genome sequence of strain R.</title>
        <authorList>
            <person name="Yukawa H."/>
            <person name="Omumasaba C.A."/>
            <person name="Nonaka H."/>
            <person name="Kos P."/>
            <person name="Okai N."/>
            <person name="Suzuki N."/>
            <person name="Suda M."/>
            <person name="Tsuge Y."/>
            <person name="Watanabe J."/>
            <person name="Ikeda Y."/>
            <person name="Vertes A.A."/>
            <person name="Inui M."/>
        </authorList>
    </citation>
    <scope>NUCLEOTIDE SEQUENCE</scope>
    <source>
        <strain evidence="1">R</strain>
    </source>
</reference>
<organism evidence="1">
    <name type="scientific">Corynebacterium glutamicum (strain R)</name>
    <dbReference type="NCBI Taxonomy" id="340322"/>
    <lineage>
        <taxon>Bacteria</taxon>
        <taxon>Bacillati</taxon>
        <taxon>Actinomycetota</taxon>
        <taxon>Actinomycetes</taxon>
        <taxon>Mycobacteriales</taxon>
        <taxon>Corynebacteriaceae</taxon>
        <taxon>Corynebacterium</taxon>
    </lineage>
</organism>
<protein>
    <submittedName>
        <fullName evidence="1">Uncharacterized protein</fullName>
    </submittedName>
</protein>